<keyword evidence="1" id="KW-0472">Membrane</keyword>
<dbReference type="Proteomes" id="UP000198964">
    <property type="component" value="Unassembled WGS sequence"/>
</dbReference>
<dbReference type="GO" id="GO:0016020">
    <property type="term" value="C:membrane"/>
    <property type="evidence" value="ECO:0007669"/>
    <property type="project" value="InterPro"/>
</dbReference>
<evidence type="ECO:0000313" key="3">
    <source>
        <dbReference type="Proteomes" id="UP000198964"/>
    </source>
</evidence>
<evidence type="ECO:0008006" key="4">
    <source>
        <dbReference type="Google" id="ProtNLM"/>
    </source>
</evidence>
<name>A0A1I2J547_9BACT</name>
<dbReference type="EMBL" id="FONW01000007">
    <property type="protein sequence ID" value="SFF48046.1"/>
    <property type="molecule type" value="Genomic_DNA"/>
</dbReference>
<feature type="transmembrane region" description="Helical" evidence="1">
    <location>
        <begin position="169"/>
        <end position="189"/>
    </location>
</feature>
<feature type="transmembrane region" description="Helical" evidence="1">
    <location>
        <begin position="7"/>
        <end position="28"/>
    </location>
</feature>
<feature type="transmembrane region" description="Helical" evidence="1">
    <location>
        <begin position="48"/>
        <end position="68"/>
    </location>
</feature>
<proteinExistence type="predicted"/>
<dbReference type="SUPFAM" id="SSF81343">
    <property type="entry name" value="Fumarate reductase respiratory complex transmembrane subunits"/>
    <property type="match status" value="1"/>
</dbReference>
<sequence length="203" mass="22833">MKQIHYFSGLLIALFIGLHLFNHLWSIMGAAEHISMMESLRSIYRHRLIEVLLLLAVVIQIISGIRLFISKRKAVASSYDKLQIWSGLYLAIFFLIHVGAVFMGRLVLHLDTNFYFGVAGLNTFPYNLFFVPYYGLAILSFFGHIAAIHHAKMKHSLLGLTPSQQTKSILVLGVIVTILIFYGLTNHFAGVKLPAEYGILVGK</sequence>
<keyword evidence="1" id="KW-1133">Transmembrane helix</keyword>
<dbReference type="STRING" id="655355.SAMN05216283_107113"/>
<evidence type="ECO:0000313" key="2">
    <source>
        <dbReference type="EMBL" id="SFF48046.1"/>
    </source>
</evidence>
<dbReference type="InterPro" id="IPR034804">
    <property type="entry name" value="SQR/QFR_C/D"/>
</dbReference>
<gene>
    <name evidence="2" type="ORF">SAMN05216283_107113</name>
</gene>
<dbReference type="AlphaFoldDB" id="A0A1I2J547"/>
<protein>
    <recommendedName>
        <fullName evidence="4">Succinate dehydrogenase / fumarate reductase cytochrome b subunit</fullName>
    </recommendedName>
</protein>
<feature type="transmembrane region" description="Helical" evidence="1">
    <location>
        <begin position="88"/>
        <end position="108"/>
    </location>
</feature>
<feature type="transmembrane region" description="Helical" evidence="1">
    <location>
        <begin position="128"/>
        <end position="148"/>
    </location>
</feature>
<evidence type="ECO:0000256" key="1">
    <source>
        <dbReference type="SAM" id="Phobius"/>
    </source>
</evidence>
<organism evidence="2 3">
    <name type="scientific">Sunxiuqinia elliptica</name>
    <dbReference type="NCBI Taxonomy" id="655355"/>
    <lineage>
        <taxon>Bacteria</taxon>
        <taxon>Pseudomonadati</taxon>
        <taxon>Bacteroidota</taxon>
        <taxon>Bacteroidia</taxon>
        <taxon>Marinilabiliales</taxon>
        <taxon>Prolixibacteraceae</taxon>
        <taxon>Sunxiuqinia</taxon>
    </lineage>
</organism>
<keyword evidence="3" id="KW-1185">Reference proteome</keyword>
<dbReference type="RefSeq" id="WP_093920448.1">
    <property type="nucleotide sequence ID" value="NZ_FONW01000007.1"/>
</dbReference>
<accession>A0A1I2J547</accession>
<reference evidence="2 3" key="1">
    <citation type="submission" date="2016-10" db="EMBL/GenBank/DDBJ databases">
        <authorList>
            <person name="de Groot N.N."/>
        </authorList>
    </citation>
    <scope>NUCLEOTIDE SEQUENCE [LARGE SCALE GENOMIC DNA]</scope>
    <source>
        <strain evidence="2 3">CGMCC 1.9156</strain>
    </source>
</reference>
<keyword evidence="1" id="KW-0812">Transmembrane</keyword>